<dbReference type="KEGG" id="cmav:ABHF33_09240"/>
<dbReference type="Gene3D" id="3.30.450.20">
    <property type="entry name" value="PAS domain"/>
    <property type="match status" value="1"/>
</dbReference>
<dbReference type="AlphaFoldDB" id="A0AAU7F685"/>
<dbReference type="InterPro" id="IPR000014">
    <property type="entry name" value="PAS"/>
</dbReference>
<dbReference type="RefSeq" id="WP_348943693.1">
    <property type="nucleotide sequence ID" value="NZ_CP157355.1"/>
</dbReference>
<protein>
    <submittedName>
        <fullName evidence="2">PAS domain-containing protein</fullName>
    </submittedName>
</protein>
<dbReference type="InterPro" id="IPR001610">
    <property type="entry name" value="PAC"/>
</dbReference>
<dbReference type="SUPFAM" id="SSF55785">
    <property type="entry name" value="PYP-like sensor domain (PAS domain)"/>
    <property type="match status" value="1"/>
</dbReference>
<dbReference type="InterPro" id="IPR035965">
    <property type="entry name" value="PAS-like_dom_sf"/>
</dbReference>
<dbReference type="PROSITE" id="PS50112">
    <property type="entry name" value="PAS"/>
    <property type="match status" value="1"/>
</dbReference>
<dbReference type="InterPro" id="IPR013655">
    <property type="entry name" value="PAS_fold_3"/>
</dbReference>
<dbReference type="Pfam" id="PF08447">
    <property type="entry name" value="PAS_3"/>
    <property type="match status" value="1"/>
</dbReference>
<organism evidence="2">
    <name type="scientific">Chitinibacter mangrovi</name>
    <dbReference type="NCBI Taxonomy" id="3153927"/>
    <lineage>
        <taxon>Bacteria</taxon>
        <taxon>Pseudomonadati</taxon>
        <taxon>Pseudomonadota</taxon>
        <taxon>Betaproteobacteria</taxon>
        <taxon>Neisseriales</taxon>
        <taxon>Chitinibacteraceae</taxon>
        <taxon>Chitinibacter</taxon>
    </lineage>
</organism>
<name>A0AAU7F685_9NEIS</name>
<evidence type="ECO:0000313" key="2">
    <source>
        <dbReference type="EMBL" id="XBL99262.1"/>
    </source>
</evidence>
<dbReference type="EMBL" id="CP157355">
    <property type="protein sequence ID" value="XBL99262.1"/>
    <property type="molecule type" value="Genomic_DNA"/>
</dbReference>
<sequence>MKNRITPTQHEKIMRENDFIVSKTDTKGRITYGNRIFIEYSGYTEHELLGAQHNIIRHPDMPRGVFKYLWDTIASGQEVFAYVKNMAKDGSFYWVLANVTPDYDAQGNIIGYLSVRRCPKRSAVDTCTGLYQQMLAAEQAAGARDACNASLALLNSVLQQQGVSYEEFVLSL</sequence>
<evidence type="ECO:0000259" key="1">
    <source>
        <dbReference type="PROSITE" id="PS50112"/>
    </source>
</evidence>
<gene>
    <name evidence="2" type="ORF">ABHF33_09240</name>
</gene>
<proteinExistence type="predicted"/>
<dbReference type="CDD" id="cd00130">
    <property type="entry name" value="PAS"/>
    <property type="match status" value="1"/>
</dbReference>
<reference evidence="2" key="1">
    <citation type="submission" date="2024-05" db="EMBL/GenBank/DDBJ databases">
        <authorList>
            <person name="Yang L."/>
            <person name="Pan L."/>
        </authorList>
    </citation>
    <scope>NUCLEOTIDE SEQUENCE</scope>
    <source>
        <strain evidence="2">FCG-7</strain>
    </source>
</reference>
<dbReference type="NCBIfam" id="TIGR00229">
    <property type="entry name" value="sensory_box"/>
    <property type="match status" value="1"/>
</dbReference>
<feature type="domain" description="PAS" evidence="1">
    <location>
        <begin position="25"/>
        <end position="76"/>
    </location>
</feature>
<accession>A0AAU7F685</accession>
<dbReference type="SMART" id="SM00086">
    <property type="entry name" value="PAC"/>
    <property type="match status" value="1"/>
</dbReference>